<dbReference type="InterPro" id="IPR045338">
    <property type="entry name" value="DUF6535"/>
</dbReference>
<keyword evidence="5" id="KW-1185">Reference proteome</keyword>
<dbReference type="Pfam" id="PF20153">
    <property type="entry name" value="DUF6535"/>
    <property type="match status" value="1"/>
</dbReference>
<dbReference type="AlphaFoldDB" id="A0A164SFX5"/>
<reference evidence="4 5" key="1">
    <citation type="journal article" date="2016" name="Mol. Biol. Evol.">
        <title>Comparative Genomics of Early-Diverging Mushroom-Forming Fungi Provides Insights into the Origins of Lignocellulose Decay Capabilities.</title>
        <authorList>
            <person name="Nagy L.G."/>
            <person name="Riley R."/>
            <person name="Tritt A."/>
            <person name="Adam C."/>
            <person name="Daum C."/>
            <person name="Floudas D."/>
            <person name="Sun H."/>
            <person name="Yadav J.S."/>
            <person name="Pangilinan J."/>
            <person name="Larsson K.H."/>
            <person name="Matsuura K."/>
            <person name="Barry K."/>
            <person name="Labutti K."/>
            <person name="Kuo R."/>
            <person name="Ohm R.A."/>
            <person name="Bhattacharya S.S."/>
            <person name="Shirouzu T."/>
            <person name="Yoshinaga Y."/>
            <person name="Martin F.M."/>
            <person name="Grigoriev I.V."/>
            <person name="Hibbett D.S."/>
        </authorList>
    </citation>
    <scope>NUCLEOTIDE SEQUENCE [LARGE SCALE GENOMIC DNA]</scope>
    <source>
        <strain evidence="4 5">HHB9708</strain>
    </source>
</reference>
<gene>
    <name evidence="4" type="ORF">SISNIDRAFT_467688</name>
</gene>
<feature type="transmembrane region" description="Helical" evidence="2">
    <location>
        <begin position="295"/>
        <end position="316"/>
    </location>
</feature>
<evidence type="ECO:0000259" key="3">
    <source>
        <dbReference type="Pfam" id="PF20153"/>
    </source>
</evidence>
<name>A0A164SFX5_9AGAM</name>
<keyword evidence="2" id="KW-0812">Transmembrane</keyword>
<feature type="transmembrane region" description="Helical" evidence="2">
    <location>
        <begin position="367"/>
        <end position="384"/>
    </location>
</feature>
<proteinExistence type="predicted"/>
<protein>
    <recommendedName>
        <fullName evidence="3">DUF6535 domain-containing protein</fullName>
    </recommendedName>
</protein>
<feature type="region of interest" description="Disordered" evidence="1">
    <location>
        <begin position="90"/>
        <end position="119"/>
    </location>
</feature>
<dbReference type="EMBL" id="KV419415">
    <property type="protein sequence ID" value="KZS91440.1"/>
    <property type="molecule type" value="Genomic_DNA"/>
</dbReference>
<feature type="compositionally biased region" description="Low complexity" evidence="1">
    <location>
        <begin position="98"/>
        <end position="116"/>
    </location>
</feature>
<evidence type="ECO:0000256" key="1">
    <source>
        <dbReference type="SAM" id="MobiDB-lite"/>
    </source>
</evidence>
<dbReference type="Proteomes" id="UP000076722">
    <property type="component" value="Unassembled WGS sequence"/>
</dbReference>
<feature type="domain" description="DUF6535" evidence="3">
    <location>
        <begin position="136"/>
        <end position="317"/>
    </location>
</feature>
<evidence type="ECO:0000256" key="2">
    <source>
        <dbReference type="SAM" id="Phobius"/>
    </source>
</evidence>
<sequence length="900" mass="101291">MAEFETNDLGNKRYIYTEVARHQEQACSHQLDLKHGRPALILSLGRTVKDTRNFPEVDPMDQTKFQQDVLQRMEEQTACLREIAASLQSGSHHPRDYLQSGSSSLSSSQTLASPLPKHSHTLPVLSTREWDDEQGWYVALKVAMERLREKVKMWRDGLDTTLLFIALFSAIVTAFLLQTLQNLGLSPDQQNNQDMIMKLITAIVDIAALNGMKVPEVTEAEAFQPAKSDETSAYIWYSSLVTSIVCAGLAAFTKYQMPDLEDVPREVGQKFIAKAMQIRDRTALAKWLLSPTLKAIHWTLIGSIALFMAGLIYQLWNTLSGISSTALLAASILDTTAAALLAVFMVAVTLHAVFSPESPFETAFSRLLRFILGLVYGSIQRHFFPATLFQVASTCQPFGRALDQWSNPDATTAAYYFCDLISDCDDTRFLNIGAPVLIECFYFIKFGRGRSSIAVENAISQMLTTGTTETVKLMVLEGIRKIKIDDHAREYYPFTILKRVLLRIQELHADRSEEWAGKMREEAFYSMIHLLCPPDSTTEPTFDQAPSNERCIIRGFKDCDPLDFSGSEPVITAQFSGALMSWNFLQEPERDLVLEKIHIPSFLSAYVMAIDWAHKESSAEHRSRYRRILLEQVHPKLEQVIRRYGGVDTQESDLLHKLAPFISRAHTWIDFRMCKLAGKALLGILGHIRTHKKLPGPKNLPSLDLDPLIDVLPLDQSARPQRLLAAEESAGELCHLETLIFYISHCNVQPTYAVMQYLRRCQTLLNLTDVNSVNFRTPTHLSIRDMGSDAAGEDVGDSVGPVDRFIESMCPSQTGNTIIMVSDIPPLVKPLADIPEESAPRPRPGAYLDWRRWNIFRRRPQAQDILPYTDEPELDLEKEYIASEPLQDDASSSKSLSGLN</sequence>
<feature type="transmembrane region" description="Helical" evidence="2">
    <location>
        <begin position="234"/>
        <end position="252"/>
    </location>
</feature>
<keyword evidence="2" id="KW-0472">Membrane</keyword>
<feature type="compositionally biased region" description="Polar residues" evidence="1">
    <location>
        <begin position="889"/>
        <end position="900"/>
    </location>
</feature>
<evidence type="ECO:0000313" key="5">
    <source>
        <dbReference type="Proteomes" id="UP000076722"/>
    </source>
</evidence>
<feature type="transmembrane region" description="Helical" evidence="2">
    <location>
        <begin position="157"/>
        <end position="177"/>
    </location>
</feature>
<feature type="transmembrane region" description="Helical" evidence="2">
    <location>
        <begin position="336"/>
        <end position="355"/>
    </location>
</feature>
<keyword evidence="2" id="KW-1133">Transmembrane helix</keyword>
<feature type="region of interest" description="Disordered" evidence="1">
    <location>
        <begin position="879"/>
        <end position="900"/>
    </location>
</feature>
<evidence type="ECO:0000313" key="4">
    <source>
        <dbReference type="EMBL" id="KZS91440.1"/>
    </source>
</evidence>
<accession>A0A164SFX5</accession>
<dbReference type="OrthoDB" id="2756178at2759"/>
<organism evidence="4 5">
    <name type="scientific">Sistotremastrum niveocremeum HHB9708</name>
    <dbReference type="NCBI Taxonomy" id="1314777"/>
    <lineage>
        <taxon>Eukaryota</taxon>
        <taxon>Fungi</taxon>
        <taxon>Dikarya</taxon>
        <taxon>Basidiomycota</taxon>
        <taxon>Agaricomycotina</taxon>
        <taxon>Agaricomycetes</taxon>
        <taxon>Sistotremastrales</taxon>
        <taxon>Sistotremastraceae</taxon>
        <taxon>Sertulicium</taxon>
        <taxon>Sertulicium niveocremeum</taxon>
    </lineage>
</organism>